<organism evidence="2 3">
    <name type="scientific">Albula glossodonta</name>
    <name type="common">roundjaw bonefish</name>
    <dbReference type="NCBI Taxonomy" id="121402"/>
    <lineage>
        <taxon>Eukaryota</taxon>
        <taxon>Metazoa</taxon>
        <taxon>Chordata</taxon>
        <taxon>Craniata</taxon>
        <taxon>Vertebrata</taxon>
        <taxon>Euteleostomi</taxon>
        <taxon>Actinopterygii</taxon>
        <taxon>Neopterygii</taxon>
        <taxon>Teleostei</taxon>
        <taxon>Albuliformes</taxon>
        <taxon>Albulidae</taxon>
        <taxon>Albula</taxon>
    </lineage>
</organism>
<evidence type="ECO:0000313" key="2">
    <source>
        <dbReference type="EMBL" id="KAG9330423.1"/>
    </source>
</evidence>
<feature type="chain" id="PRO_5035872718" description="Mono(ADP-ribosyl)transferase" evidence="1">
    <location>
        <begin position="24"/>
        <end position="113"/>
    </location>
</feature>
<feature type="non-terminal residue" evidence="2">
    <location>
        <position position="113"/>
    </location>
</feature>
<keyword evidence="1" id="KW-0732">Signal</keyword>
<dbReference type="AlphaFoldDB" id="A0A8T2MS21"/>
<dbReference type="EMBL" id="JAFBMS010000613">
    <property type="protein sequence ID" value="KAG9330423.1"/>
    <property type="molecule type" value="Genomic_DNA"/>
</dbReference>
<dbReference type="Proteomes" id="UP000824540">
    <property type="component" value="Unassembled WGS sequence"/>
</dbReference>
<evidence type="ECO:0000313" key="3">
    <source>
        <dbReference type="Proteomes" id="UP000824540"/>
    </source>
</evidence>
<name>A0A8T2MS21_9TELE</name>
<gene>
    <name evidence="2" type="ORF">JZ751_025416</name>
</gene>
<evidence type="ECO:0008006" key="4">
    <source>
        <dbReference type="Google" id="ProtNLM"/>
    </source>
</evidence>
<protein>
    <recommendedName>
        <fullName evidence="4">Mono(ADP-ribosyl)transferase</fullName>
    </recommendedName>
</protein>
<proteinExistence type="predicted"/>
<evidence type="ECO:0000256" key="1">
    <source>
        <dbReference type="SAM" id="SignalP"/>
    </source>
</evidence>
<reference evidence="2" key="1">
    <citation type="thesis" date="2021" institute="BYU ScholarsArchive" country="Provo, UT, USA">
        <title>Applications of and Algorithms for Genome Assembly and Genomic Analyses with an Emphasis on Marine Teleosts.</title>
        <authorList>
            <person name="Pickett B.D."/>
        </authorList>
    </citation>
    <scope>NUCLEOTIDE SEQUENCE</scope>
    <source>
        <strain evidence="2">HI-2016</strain>
    </source>
</reference>
<accession>A0A8T2MS21</accession>
<sequence>MATRAALRSFLWMPFCFCCGLSSEELFATGGDTSRKHTGLEHELLQGVAPGVAFDTLGKGLILIPPYEVFSVTAVKGKDIHLDHLDDMSYHNCLGVQYPSLRSINGHLAANFQ</sequence>
<comment type="caution">
    <text evidence="2">The sequence shown here is derived from an EMBL/GenBank/DDBJ whole genome shotgun (WGS) entry which is preliminary data.</text>
</comment>
<keyword evidence="3" id="KW-1185">Reference proteome</keyword>
<feature type="signal peptide" evidence="1">
    <location>
        <begin position="1"/>
        <end position="23"/>
    </location>
</feature>